<dbReference type="GeneID" id="64407216"/>
<sequence>MTIAIVQGEEADLPEVAGLFAAAFHDDPVIAVMIPGERNRLQRLTKVFLSELRTGAMAGGAVDLARREDDGRLVGAAAWESPDRKTSSWAKVRELPRVVSAVGLRHLPQTLRTLDVFAKSRPDHAHWYLVDIVVGEEARGLGIGSRLLNHRLEVVDEAGLPAYLEATTLGSQRLYERFGFTAKEWLHMTESDYPVTMYREIPEG</sequence>
<evidence type="ECO:0000313" key="2">
    <source>
        <dbReference type="EMBL" id="QUC12376.1"/>
    </source>
</evidence>
<dbReference type="EMBL" id="LR134406">
    <property type="protein sequence ID" value="VEH70462.1"/>
    <property type="molecule type" value="Genomic_DNA"/>
</dbReference>
<dbReference type="PANTHER" id="PTHR42791:SF1">
    <property type="entry name" value="N-ACETYLTRANSFERASE DOMAIN-CONTAINING PROTEIN"/>
    <property type="match status" value="1"/>
</dbReference>
<dbReference type="Gene3D" id="3.40.630.30">
    <property type="match status" value="1"/>
</dbReference>
<dbReference type="InterPro" id="IPR016181">
    <property type="entry name" value="Acyl_CoA_acyltransferase"/>
</dbReference>
<dbReference type="EMBL" id="CP072385">
    <property type="protein sequence ID" value="QUC12376.1"/>
    <property type="molecule type" value="Genomic_DNA"/>
</dbReference>
<dbReference type="RefSeq" id="WP_014846820.1">
    <property type="nucleotide sequence ID" value="NZ_CAJZDL010000090.1"/>
</dbReference>
<dbReference type="InterPro" id="IPR052523">
    <property type="entry name" value="Trichothecene_AcTrans"/>
</dbReference>
<dbReference type="PANTHER" id="PTHR42791">
    <property type="entry name" value="GNAT FAMILY ACETYLTRANSFERASE"/>
    <property type="match status" value="1"/>
</dbReference>
<dbReference type="OrthoDB" id="3730944at2"/>
<accession>A0A3N4D1N2</accession>
<reference evidence="2" key="2">
    <citation type="submission" date="2021-03" db="EMBL/GenBank/DDBJ databases">
        <title>Human Oral Microbial Genomes.</title>
        <authorList>
            <person name="Johnston C.D."/>
            <person name="Chen T."/>
            <person name="Dewhirst F.E."/>
        </authorList>
    </citation>
    <scope>NUCLEOTIDE SEQUENCE</scope>
    <source>
        <strain evidence="2">F0714</strain>
    </source>
</reference>
<evidence type="ECO:0000313" key="4">
    <source>
        <dbReference type="Proteomes" id="UP000273044"/>
    </source>
</evidence>
<gene>
    <name evidence="2" type="ORF">J5A53_06815</name>
    <name evidence="3" type="ORF">NCTC12967_01758</name>
</gene>
<dbReference type="Proteomes" id="UP000677180">
    <property type="component" value="Chromosome"/>
</dbReference>
<keyword evidence="3" id="KW-0808">Transferase</keyword>
<feature type="domain" description="N-acetyltransferase" evidence="1">
    <location>
        <begin position="3"/>
        <end position="202"/>
    </location>
</feature>
<reference evidence="3 4" key="1">
    <citation type="submission" date="2018-12" db="EMBL/GenBank/DDBJ databases">
        <authorList>
            <consortium name="Pathogen Informatics"/>
        </authorList>
    </citation>
    <scope>NUCLEOTIDE SEQUENCE [LARGE SCALE GENOMIC DNA]</scope>
    <source>
        <strain evidence="3 4">NCTC12967</strain>
    </source>
</reference>
<dbReference type="OMA" id="MTRHHHL"/>
<dbReference type="CDD" id="cd04301">
    <property type="entry name" value="NAT_SF"/>
    <property type="match status" value="1"/>
</dbReference>
<proteinExistence type="predicted"/>
<keyword evidence="4" id="KW-1185">Reference proteome</keyword>
<evidence type="ECO:0000313" key="3">
    <source>
        <dbReference type="EMBL" id="VEH70462.1"/>
    </source>
</evidence>
<dbReference type="Pfam" id="PF00583">
    <property type="entry name" value="Acetyltransf_1"/>
    <property type="match status" value="1"/>
</dbReference>
<dbReference type="GO" id="GO:0016747">
    <property type="term" value="F:acyltransferase activity, transferring groups other than amino-acyl groups"/>
    <property type="evidence" value="ECO:0007669"/>
    <property type="project" value="InterPro"/>
</dbReference>
<dbReference type="SUPFAM" id="SSF55729">
    <property type="entry name" value="Acyl-CoA N-acyltransferases (Nat)"/>
    <property type="match status" value="1"/>
</dbReference>
<organism evidence="3 4">
    <name type="scientific">Arachnia propionica</name>
    <dbReference type="NCBI Taxonomy" id="1750"/>
    <lineage>
        <taxon>Bacteria</taxon>
        <taxon>Bacillati</taxon>
        <taxon>Actinomycetota</taxon>
        <taxon>Actinomycetes</taxon>
        <taxon>Propionibacteriales</taxon>
        <taxon>Propionibacteriaceae</taxon>
        <taxon>Arachnia</taxon>
    </lineage>
</organism>
<name>A0A3N4D1N2_9ACTN</name>
<dbReference type="Proteomes" id="UP000273044">
    <property type="component" value="Chromosome"/>
</dbReference>
<dbReference type="InterPro" id="IPR000182">
    <property type="entry name" value="GNAT_dom"/>
</dbReference>
<dbReference type="AlphaFoldDB" id="A0A3N4D1N2"/>
<protein>
    <submittedName>
        <fullName evidence="2">GNAT family N-acetyltransferase</fullName>
    </submittedName>
    <submittedName>
        <fullName evidence="3">Predicted acetyltransferase</fullName>
    </submittedName>
</protein>
<evidence type="ECO:0000259" key="1">
    <source>
        <dbReference type="PROSITE" id="PS51186"/>
    </source>
</evidence>
<dbReference type="PROSITE" id="PS51186">
    <property type="entry name" value="GNAT"/>
    <property type="match status" value="1"/>
</dbReference>